<sequence length="252" mass="28296">MNAALSQRALPIKMVRSVGSSNQLDEDGESPCNSIYRVIRETGRNREDDLLQIDTGQVLGPEESAYRILQQIVIMSQMAQTFTVHGGFAHYLYRLKLKESYCACDRKETRCATHSRGVSHLYAGACRPGPWTKSWKCEREFRVWCFHARGYWKQVPPSLEQTQGKQISAALMTAGSPTADGSRLGRKIAPECESGLHRKHLRHKPLRTRPTPKGTNAGRPACVCAAEHARHAPRYAPRLGPACIFCDYPQFN</sequence>
<proteinExistence type="predicted"/>
<evidence type="ECO:0000313" key="2">
    <source>
        <dbReference type="Proteomes" id="UP000299102"/>
    </source>
</evidence>
<reference evidence="1 2" key="1">
    <citation type="journal article" date="2019" name="Commun. Biol.">
        <title>The bagworm genome reveals a unique fibroin gene that provides high tensile strength.</title>
        <authorList>
            <person name="Kono N."/>
            <person name="Nakamura H."/>
            <person name="Ohtoshi R."/>
            <person name="Tomita M."/>
            <person name="Numata K."/>
            <person name="Arakawa K."/>
        </authorList>
    </citation>
    <scope>NUCLEOTIDE SEQUENCE [LARGE SCALE GENOMIC DNA]</scope>
</reference>
<dbReference type="AlphaFoldDB" id="A0A4C1YW40"/>
<organism evidence="1 2">
    <name type="scientific">Eumeta variegata</name>
    <name type="common">Bagworm moth</name>
    <name type="synonym">Eumeta japonica</name>
    <dbReference type="NCBI Taxonomy" id="151549"/>
    <lineage>
        <taxon>Eukaryota</taxon>
        <taxon>Metazoa</taxon>
        <taxon>Ecdysozoa</taxon>
        <taxon>Arthropoda</taxon>
        <taxon>Hexapoda</taxon>
        <taxon>Insecta</taxon>
        <taxon>Pterygota</taxon>
        <taxon>Neoptera</taxon>
        <taxon>Endopterygota</taxon>
        <taxon>Lepidoptera</taxon>
        <taxon>Glossata</taxon>
        <taxon>Ditrysia</taxon>
        <taxon>Tineoidea</taxon>
        <taxon>Psychidae</taxon>
        <taxon>Oiketicinae</taxon>
        <taxon>Eumeta</taxon>
    </lineage>
</organism>
<accession>A0A4C1YW40</accession>
<dbReference type="Proteomes" id="UP000299102">
    <property type="component" value="Unassembled WGS sequence"/>
</dbReference>
<keyword evidence="2" id="KW-1185">Reference proteome</keyword>
<comment type="caution">
    <text evidence="1">The sequence shown here is derived from an EMBL/GenBank/DDBJ whole genome shotgun (WGS) entry which is preliminary data.</text>
</comment>
<dbReference type="EMBL" id="BGZK01001402">
    <property type="protein sequence ID" value="GBP79142.1"/>
    <property type="molecule type" value="Genomic_DNA"/>
</dbReference>
<gene>
    <name evidence="1" type="ORF">EVAR_100104_1</name>
</gene>
<name>A0A4C1YW40_EUMVA</name>
<evidence type="ECO:0000313" key="1">
    <source>
        <dbReference type="EMBL" id="GBP79142.1"/>
    </source>
</evidence>
<protein>
    <submittedName>
        <fullName evidence="1">Uncharacterized protein</fullName>
    </submittedName>
</protein>